<name>A0A830GIZ7_9EURY</name>
<organism evidence="2 3">
    <name type="scientific">Haloarcula pellucida</name>
    <dbReference type="NCBI Taxonomy" id="1427151"/>
    <lineage>
        <taxon>Archaea</taxon>
        <taxon>Methanobacteriati</taxon>
        <taxon>Methanobacteriota</taxon>
        <taxon>Stenosarchaea group</taxon>
        <taxon>Halobacteria</taxon>
        <taxon>Halobacteriales</taxon>
        <taxon>Haloarculaceae</taxon>
        <taxon>Haloarcula</taxon>
    </lineage>
</organism>
<evidence type="ECO:0000313" key="3">
    <source>
        <dbReference type="Proteomes" id="UP000605784"/>
    </source>
</evidence>
<dbReference type="EMBL" id="BMOU01000002">
    <property type="protein sequence ID" value="GGN90992.1"/>
    <property type="molecule type" value="Genomic_DNA"/>
</dbReference>
<keyword evidence="1" id="KW-0472">Membrane</keyword>
<feature type="transmembrane region" description="Helical" evidence="1">
    <location>
        <begin position="53"/>
        <end position="70"/>
    </location>
</feature>
<reference evidence="2" key="2">
    <citation type="submission" date="2020-09" db="EMBL/GenBank/DDBJ databases">
        <authorList>
            <person name="Sun Q."/>
            <person name="Ohkuma M."/>
        </authorList>
    </citation>
    <scope>NUCLEOTIDE SEQUENCE</scope>
    <source>
        <strain evidence="2">JCM 17820</strain>
    </source>
</reference>
<gene>
    <name evidence="2" type="ORF">GCM10009030_13560</name>
</gene>
<dbReference type="AlphaFoldDB" id="A0A830GIZ7"/>
<feature type="transmembrane region" description="Helical" evidence="1">
    <location>
        <begin position="127"/>
        <end position="146"/>
    </location>
</feature>
<protein>
    <submittedName>
        <fullName evidence="2">Uncharacterized protein</fullName>
    </submittedName>
</protein>
<evidence type="ECO:0000313" key="2">
    <source>
        <dbReference type="EMBL" id="GGN90992.1"/>
    </source>
</evidence>
<keyword evidence="1" id="KW-0812">Transmembrane</keyword>
<comment type="caution">
    <text evidence="2">The sequence shown here is derived from an EMBL/GenBank/DDBJ whole genome shotgun (WGS) entry which is preliminary data.</text>
</comment>
<proteinExistence type="predicted"/>
<sequence length="151" mass="15485">MHCGQDFETPVDADGGRVVGYGSDDAADFEAALDAGDLDGAIRALRMRENGPKVVGIVLGLVALVTVPLVSPAGVTLLYLAAAVGVGLYASRQPSVDDALRDGGTVLAVVPLVLWLAAALLSGFVGFGVLDLFGPVVYAGLVLFATRRMTQ</sequence>
<dbReference type="Proteomes" id="UP000605784">
    <property type="component" value="Unassembled WGS sequence"/>
</dbReference>
<evidence type="ECO:0000256" key="1">
    <source>
        <dbReference type="SAM" id="Phobius"/>
    </source>
</evidence>
<accession>A0A830GIZ7</accession>
<keyword evidence="1" id="KW-1133">Transmembrane helix</keyword>
<keyword evidence="3" id="KW-1185">Reference proteome</keyword>
<reference evidence="2" key="1">
    <citation type="journal article" date="2014" name="Int. J. Syst. Evol. Microbiol.">
        <title>Complete genome sequence of Corynebacterium casei LMG S-19264T (=DSM 44701T), isolated from a smear-ripened cheese.</title>
        <authorList>
            <consortium name="US DOE Joint Genome Institute (JGI-PGF)"/>
            <person name="Walter F."/>
            <person name="Albersmeier A."/>
            <person name="Kalinowski J."/>
            <person name="Ruckert C."/>
        </authorList>
    </citation>
    <scope>NUCLEOTIDE SEQUENCE</scope>
    <source>
        <strain evidence="2">JCM 17820</strain>
    </source>
</reference>